<evidence type="ECO:0000256" key="2">
    <source>
        <dbReference type="ARBA" id="ARBA00004647"/>
    </source>
</evidence>
<dbReference type="PANTHER" id="PTHR16052">
    <property type="entry name" value="TBCC DOMAIN-CONTAINING PROTEIN 1"/>
    <property type="match status" value="1"/>
</dbReference>
<organism evidence="8 9">
    <name type="scientific">Aplysia californica</name>
    <name type="common">California sea hare</name>
    <dbReference type="NCBI Taxonomy" id="6500"/>
    <lineage>
        <taxon>Eukaryota</taxon>
        <taxon>Metazoa</taxon>
        <taxon>Spiralia</taxon>
        <taxon>Lophotrochozoa</taxon>
        <taxon>Mollusca</taxon>
        <taxon>Gastropoda</taxon>
        <taxon>Heterobranchia</taxon>
        <taxon>Euthyneura</taxon>
        <taxon>Tectipleura</taxon>
        <taxon>Aplysiida</taxon>
        <taxon>Aplysioidea</taxon>
        <taxon>Aplysiidae</taxon>
        <taxon>Aplysia</taxon>
    </lineage>
</organism>
<dbReference type="Pfam" id="PF07986">
    <property type="entry name" value="TBCC"/>
    <property type="match status" value="1"/>
</dbReference>
<feature type="domain" description="C-CAP/cofactor C-like" evidence="7">
    <location>
        <begin position="321"/>
        <end position="471"/>
    </location>
</feature>
<comment type="subcellular location">
    <subcellularLocation>
        <location evidence="1">Cytoplasm</location>
        <location evidence="1">Cytoskeleton</location>
        <location evidence="1">Microtubule organizing center</location>
        <location evidence="1">Centrosome</location>
    </subcellularLocation>
    <subcellularLocation>
        <location evidence="2">Cytoplasm</location>
        <location evidence="2">Cytoskeleton</location>
        <location evidence="2">Spindle pole</location>
    </subcellularLocation>
</comment>
<reference evidence="9" key="1">
    <citation type="submission" date="2025-08" db="UniProtKB">
        <authorList>
            <consortium name="RefSeq"/>
        </authorList>
    </citation>
    <scope>IDENTIFICATION</scope>
</reference>
<dbReference type="Proteomes" id="UP000694888">
    <property type="component" value="Unplaced"/>
</dbReference>
<keyword evidence="5" id="KW-0963">Cytoplasm</keyword>
<evidence type="ECO:0000256" key="3">
    <source>
        <dbReference type="ARBA" id="ARBA00008848"/>
    </source>
</evidence>
<dbReference type="SMART" id="SM00673">
    <property type="entry name" value="CARP"/>
    <property type="match status" value="2"/>
</dbReference>
<evidence type="ECO:0000256" key="1">
    <source>
        <dbReference type="ARBA" id="ARBA00004300"/>
    </source>
</evidence>
<evidence type="ECO:0000256" key="4">
    <source>
        <dbReference type="ARBA" id="ARBA00017559"/>
    </source>
</evidence>
<accession>A0ABM0ZY55</accession>
<dbReference type="PANTHER" id="PTHR16052:SF0">
    <property type="entry name" value="TBCC DOMAIN-CONTAINING PROTEIN 1"/>
    <property type="match status" value="1"/>
</dbReference>
<dbReference type="Gene3D" id="2.160.20.70">
    <property type="match status" value="1"/>
</dbReference>
<dbReference type="SUPFAM" id="SSF69340">
    <property type="entry name" value="C-terminal domain of adenylylcyclase associated protein"/>
    <property type="match status" value="1"/>
</dbReference>
<evidence type="ECO:0000313" key="8">
    <source>
        <dbReference type="Proteomes" id="UP000694888"/>
    </source>
</evidence>
<dbReference type="InterPro" id="IPR039589">
    <property type="entry name" value="TBCC1"/>
</dbReference>
<comment type="similarity">
    <text evidence="3">Belongs to the TBCC family.</text>
</comment>
<keyword evidence="6" id="KW-0206">Cytoskeleton</keyword>
<keyword evidence="8" id="KW-1185">Reference proteome</keyword>
<dbReference type="InterPro" id="IPR036223">
    <property type="entry name" value="CAP_C_sf"/>
</dbReference>
<dbReference type="InterPro" id="IPR016098">
    <property type="entry name" value="CAP/MinC_C"/>
</dbReference>
<evidence type="ECO:0000256" key="5">
    <source>
        <dbReference type="ARBA" id="ARBA00022490"/>
    </source>
</evidence>
<evidence type="ECO:0000313" key="9">
    <source>
        <dbReference type="RefSeq" id="XP_012936921.1"/>
    </source>
</evidence>
<dbReference type="GeneID" id="101845317"/>
<dbReference type="InterPro" id="IPR006599">
    <property type="entry name" value="CARP_motif"/>
</dbReference>
<sequence length="578" mass="64716">MAASLSAAAGGTAVSLWVKAEPFSYGTIPVAPHPRLNSTNIKKIVIYSKNKGRAGFPNLSYSVWQHIACNKLHLSEDLAWMYFHTCKFFTENPSPIESIERDELTSTRKDQPDKARCQESVNLYKFVIYLSMQQLYRMSLRTSLVAGDEWPSASSSNSTCDLDGRCTPRGGTTKSLDDHSHLLFVQNNIGELVDLLAEEDSKMSGVGVASQQTSSLSLEAVEALSFILVGRLESSQALIPFQDLACLQTVQHRSGFNKAAKTFSSRQFTLWVKDSLVQNPFNVSACIASGTRLSWPFLGEDHKAEQSHKRGKIATNAHLVPKEHVKGNKMIIMSQVSKQTIARSSGTLEMSTVKIHRSHHSFLYLLSPLRSVTIEKCRNTTLILGPVEATVHVSGCENVTVIAPCRHFMISGSTLCNMYLLTPHRPLLLSGNDTIMLAPYHTFYASLEEHMTRAGIGVVPNLWDQPLCIGPDHRDDQPVWQILPETEFYTFSVPFEIQGSTKSLPCSLPSRYQKELNKRQKQIDTWQHMVKDAGLTRDQRKEFQALVESRFHIWLAETGHKQELDSLVVPLQSTLEKR</sequence>
<dbReference type="PROSITE" id="PS51329">
    <property type="entry name" value="C_CAP_COFACTOR_C"/>
    <property type="match status" value="1"/>
</dbReference>
<dbReference type="InterPro" id="IPR017901">
    <property type="entry name" value="C-CAP_CF_C-like"/>
</dbReference>
<gene>
    <name evidence="9" type="primary">LOC101845317</name>
</gene>
<protein>
    <recommendedName>
        <fullName evidence="4">TBCC domain-containing protein 1</fullName>
    </recommendedName>
</protein>
<dbReference type="RefSeq" id="XP_012936921.1">
    <property type="nucleotide sequence ID" value="XM_013081467.2"/>
</dbReference>
<dbReference type="InterPro" id="IPR012945">
    <property type="entry name" value="Tubulin-bd_cofactor_C_dom"/>
</dbReference>
<name>A0ABM0ZY55_APLCA</name>
<evidence type="ECO:0000259" key="7">
    <source>
        <dbReference type="PROSITE" id="PS51329"/>
    </source>
</evidence>
<proteinExistence type="inferred from homology"/>
<evidence type="ECO:0000256" key="6">
    <source>
        <dbReference type="ARBA" id="ARBA00023212"/>
    </source>
</evidence>